<dbReference type="Proteomes" id="UP000198341">
    <property type="component" value="Chromosome 12"/>
</dbReference>
<dbReference type="GO" id="GO:0003677">
    <property type="term" value="F:DNA binding"/>
    <property type="evidence" value="ECO:0007669"/>
    <property type="project" value="UniProtKB-KW"/>
</dbReference>
<dbReference type="PANTHER" id="PTHR10445:SF0">
    <property type="entry name" value="GENERAL TRANSCRIPTION FACTOR IIF SUBUNIT 2"/>
    <property type="match status" value="1"/>
</dbReference>
<dbReference type="GO" id="GO:0005674">
    <property type="term" value="C:transcription factor TFIIF complex"/>
    <property type="evidence" value="ECO:0007669"/>
    <property type="project" value="InterPro"/>
</dbReference>
<comment type="similarity">
    <text evidence="2">Belongs to the TFIIF beta subunit family.</text>
</comment>
<feature type="domain" description="TFIIF beta subunit N-terminal" evidence="9">
    <location>
        <begin position="112"/>
        <end position="241"/>
    </location>
</feature>
<evidence type="ECO:0000256" key="3">
    <source>
        <dbReference type="ARBA" id="ARBA00023015"/>
    </source>
</evidence>
<reference evidence="10 11" key="1">
    <citation type="submission" date="2011-10" db="EMBL/GenBank/DDBJ databases">
        <authorList>
            <person name="Genoscope - CEA"/>
        </authorList>
    </citation>
    <scope>NUCLEOTIDE SEQUENCE [LARGE SCALE GENOMIC DNA]</scope>
    <source>
        <strain evidence="10 11">RCC 1105</strain>
    </source>
</reference>
<dbReference type="CDD" id="cd07980">
    <property type="entry name" value="TFIIF_beta"/>
    <property type="match status" value="1"/>
</dbReference>
<dbReference type="Gene3D" id="1.10.10.10">
    <property type="entry name" value="Winged helix-like DNA-binding domain superfamily/Winged helix DNA-binding domain"/>
    <property type="match status" value="1"/>
</dbReference>
<dbReference type="SUPFAM" id="SSF46785">
    <property type="entry name" value="Winged helix' DNA-binding domain"/>
    <property type="match status" value="1"/>
</dbReference>
<dbReference type="GO" id="GO:0006367">
    <property type="term" value="P:transcription initiation at RNA polymerase II promoter"/>
    <property type="evidence" value="ECO:0007669"/>
    <property type="project" value="InterPro"/>
</dbReference>
<accession>K8ELF7</accession>
<dbReference type="SUPFAM" id="SSF50916">
    <property type="entry name" value="Rap30/74 interaction domains"/>
    <property type="match status" value="1"/>
</dbReference>
<keyword evidence="4" id="KW-0238">DNA-binding</keyword>
<keyword evidence="3" id="KW-0805">Transcription regulation</keyword>
<dbReference type="OrthoDB" id="498282at2759"/>
<evidence type="ECO:0000313" key="10">
    <source>
        <dbReference type="EMBL" id="CCO18876.1"/>
    </source>
</evidence>
<dbReference type="STRING" id="41875.K8ELF7"/>
<sequence length="376" mass="43144">MDLEEFPPGSELVVSAMQKYLQKLNKLNALNECVHKLNPEKLEETAKKYSRSKKDKNAPEWRPYATPYLLREHWRYQVCQKLNIDKKDLPEEVTEALRAYLFPSALDTQRANHRAWLVKVPNFVDRAWKSFSDRRSKADNENDEDGMDIDAELNDNDELGKVRVVIDPFDKENKEAFAVTLNAAVNEDEEHEIPVKYIMTENIEAPEIHVFSETREGTAAATSAMDVNEFIVEAKVHKKLDMRPKDASDAAYARVSKNRLEKAQSKSRFVQSVVGADAARIAPLPKRSNLVRLADGGVTKPKAEKMEKAQLTDKLFGLFERRTFWSLKQLLEETKQPAMHLRETVQEIANLARRGPNNGMYSLKDIYRQQNKPAET</sequence>
<evidence type="ECO:0000256" key="2">
    <source>
        <dbReference type="ARBA" id="ARBA00009543"/>
    </source>
</evidence>
<keyword evidence="5" id="KW-0804">Transcription</keyword>
<keyword evidence="6" id="KW-0539">Nucleus</keyword>
<dbReference type="FunFam" id="1.10.10.10:FF:000035">
    <property type="entry name" value="General transcription factor IIF subunit 2"/>
    <property type="match status" value="1"/>
</dbReference>
<evidence type="ECO:0000256" key="6">
    <source>
        <dbReference type="ARBA" id="ARBA00023242"/>
    </source>
</evidence>
<keyword evidence="11" id="KW-1185">Reference proteome</keyword>
<evidence type="ECO:0000313" key="11">
    <source>
        <dbReference type="Proteomes" id="UP000198341"/>
    </source>
</evidence>
<dbReference type="InterPro" id="IPR040450">
    <property type="entry name" value="TFIIF_beta_HTH"/>
</dbReference>
<dbReference type="eggNOG" id="KOG2905">
    <property type="taxonomic scope" value="Eukaryota"/>
</dbReference>
<evidence type="ECO:0000256" key="4">
    <source>
        <dbReference type="ARBA" id="ARBA00023125"/>
    </source>
</evidence>
<feature type="compositionally biased region" description="Acidic residues" evidence="7">
    <location>
        <begin position="141"/>
        <end position="153"/>
    </location>
</feature>
<organism evidence="10 11">
    <name type="scientific">Bathycoccus prasinos</name>
    <dbReference type="NCBI Taxonomy" id="41875"/>
    <lineage>
        <taxon>Eukaryota</taxon>
        <taxon>Viridiplantae</taxon>
        <taxon>Chlorophyta</taxon>
        <taxon>Mamiellophyceae</taxon>
        <taxon>Mamiellales</taxon>
        <taxon>Bathycoccaceae</taxon>
        <taxon>Bathycoccus</taxon>
    </lineage>
</organism>
<evidence type="ECO:0000256" key="5">
    <source>
        <dbReference type="ARBA" id="ARBA00023163"/>
    </source>
</evidence>
<dbReference type="Pfam" id="PF17683">
    <property type="entry name" value="TFIIF_beta_N"/>
    <property type="match status" value="1"/>
</dbReference>
<evidence type="ECO:0000256" key="1">
    <source>
        <dbReference type="ARBA" id="ARBA00004123"/>
    </source>
</evidence>
<proteinExistence type="inferred from homology"/>
<dbReference type="InterPro" id="IPR036388">
    <property type="entry name" value="WH-like_DNA-bd_sf"/>
</dbReference>
<comment type="subcellular location">
    <subcellularLocation>
        <location evidence="1">Nucleus</location>
    </subcellularLocation>
</comment>
<dbReference type="RefSeq" id="XP_007509761.1">
    <property type="nucleotide sequence ID" value="XM_007509699.1"/>
</dbReference>
<gene>
    <name evidence="10" type="ordered locus">Bathy12g01060</name>
</gene>
<dbReference type="AlphaFoldDB" id="K8ELF7"/>
<evidence type="ECO:0000259" key="8">
    <source>
        <dbReference type="Pfam" id="PF02270"/>
    </source>
</evidence>
<dbReference type="InterPro" id="IPR036390">
    <property type="entry name" value="WH_DNA-bd_sf"/>
</dbReference>
<dbReference type="KEGG" id="bpg:Bathy12g01060"/>
<dbReference type="PANTHER" id="PTHR10445">
    <property type="entry name" value="GENERAL TRANSCRIPTION FACTOR IIF SUBUNIT 2"/>
    <property type="match status" value="1"/>
</dbReference>
<dbReference type="GeneID" id="19012325"/>
<feature type="region of interest" description="Disordered" evidence="7">
    <location>
        <begin position="134"/>
        <end position="153"/>
    </location>
</feature>
<feature type="domain" description="TFIIF beta subunit HTH" evidence="8">
    <location>
        <begin position="305"/>
        <end position="368"/>
    </location>
</feature>
<evidence type="ECO:0000259" key="9">
    <source>
        <dbReference type="Pfam" id="PF17683"/>
    </source>
</evidence>
<protein>
    <submittedName>
        <fullName evidence="10">Uncharacterized protein</fullName>
    </submittedName>
</protein>
<dbReference type="EMBL" id="FO082267">
    <property type="protein sequence ID" value="CCO18876.1"/>
    <property type="molecule type" value="Genomic_DNA"/>
</dbReference>
<dbReference type="InterPro" id="IPR003196">
    <property type="entry name" value="TFIIF_beta"/>
</dbReference>
<dbReference type="InterPro" id="IPR040504">
    <property type="entry name" value="TFIIF_beta_N"/>
</dbReference>
<dbReference type="Pfam" id="PF02270">
    <property type="entry name" value="TFIIF_beta"/>
    <property type="match status" value="1"/>
</dbReference>
<evidence type="ECO:0000256" key="7">
    <source>
        <dbReference type="SAM" id="MobiDB-lite"/>
    </source>
</evidence>
<name>K8ELF7_9CHLO</name>
<dbReference type="InterPro" id="IPR011039">
    <property type="entry name" value="TFIIF_interaction"/>
</dbReference>